<accession>A0A542YLW3</accession>
<dbReference type="GO" id="GO:0032259">
    <property type="term" value="P:methylation"/>
    <property type="evidence" value="ECO:0007669"/>
    <property type="project" value="UniProtKB-KW"/>
</dbReference>
<dbReference type="Proteomes" id="UP000319516">
    <property type="component" value="Unassembled WGS sequence"/>
</dbReference>
<dbReference type="EMBL" id="VFOP01000001">
    <property type="protein sequence ID" value="TQL49089.1"/>
    <property type="molecule type" value="Genomic_DNA"/>
</dbReference>
<reference evidence="5 6" key="1">
    <citation type="submission" date="2019-06" db="EMBL/GenBank/DDBJ databases">
        <title>Sequencing the genomes of 1000 actinobacteria strains.</title>
        <authorList>
            <person name="Klenk H.-P."/>
        </authorList>
    </citation>
    <scope>NUCLEOTIDE SEQUENCE [LARGE SCALE GENOMIC DNA]</scope>
    <source>
        <strain evidence="5 6">DSM 12335</strain>
    </source>
</reference>
<name>A0A542YLW3_9MICO</name>
<keyword evidence="1 5" id="KW-0489">Methyltransferase</keyword>
<dbReference type="InterPro" id="IPR013216">
    <property type="entry name" value="Methyltransf_11"/>
</dbReference>
<sequence>MRQTWAQGGAGWVEHETIFDAVFAPVTAAILERDAPAPGLRLLDVGCGSGTLLEAGARAGADVVGVDISPVMARAARARVPSATVLVADAQSADLLVEAPGEPFDRVVSRFGVMFFDEPAAAFANLRRCSAPGARLVFACWRGVAENPSFTAGTELLVARMDPRPEPPPPGAPGPMAFADGERLRGLLTAAGWGSVAVDPFDFTGVYGSGDSDGVAERMAVILSTSGGRLARAQLEPRLGEEGWASLLEEVRAEVRTHLVDGVVQLPGATWLVSATNS</sequence>
<evidence type="ECO:0000313" key="6">
    <source>
        <dbReference type="Proteomes" id="UP000319516"/>
    </source>
</evidence>
<dbReference type="SUPFAM" id="SSF53335">
    <property type="entry name" value="S-adenosyl-L-methionine-dependent methyltransferases"/>
    <property type="match status" value="1"/>
</dbReference>
<feature type="domain" description="Methyltransferase type 11" evidence="4">
    <location>
        <begin position="43"/>
        <end position="138"/>
    </location>
</feature>
<proteinExistence type="predicted"/>
<evidence type="ECO:0000256" key="3">
    <source>
        <dbReference type="ARBA" id="ARBA00022691"/>
    </source>
</evidence>
<keyword evidence="2 5" id="KW-0808">Transferase</keyword>
<dbReference type="PANTHER" id="PTHR43464:SF19">
    <property type="entry name" value="UBIQUINONE BIOSYNTHESIS O-METHYLTRANSFERASE, MITOCHONDRIAL"/>
    <property type="match status" value="1"/>
</dbReference>
<dbReference type="Gene3D" id="3.40.50.150">
    <property type="entry name" value="Vaccinia Virus protein VP39"/>
    <property type="match status" value="1"/>
</dbReference>
<organism evidence="5 6">
    <name type="scientific">Ornithinicoccus hortensis</name>
    <dbReference type="NCBI Taxonomy" id="82346"/>
    <lineage>
        <taxon>Bacteria</taxon>
        <taxon>Bacillati</taxon>
        <taxon>Actinomycetota</taxon>
        <taxon>Actinomycetes</taxon>
        <taxon>Micrococcales</taxon>
        <taxon>Intrasporangiaceae</taxon>
        <taxon>Ornithinicoccus</taxon>
    </lineage>
</organism>
<dbReference type="Pfam" id="PF08241">
    <property type="entry name" value="Methyltransf_11"/>
    <property type="match status" value="1"/>
</dbReference>
<evidence type="ECO:0000256" key="1">
    <source>
        <dbReference type="ARBA" id="ARBA00022603"/>
    </source>
</evidence>
<keyword evidence="3" id="KW-0949">S-adenosyl-L-methionine</keyword>
<dbReference type="AlphaFoldDB" id="A0A542YLW3"/>
<dbReference type="CDD" id="cd02440">
    <property type="entry name" value="AdoMet_MTases"/>
    <property type="match status" value="1"/>
</dbReference>
<gene>
    <name evidence="5" type="ORF">FB467_0154</name>
</gene>
<comment type="caution">
    <text evidence="5">The sequence shown here is derived from an EMBL/GenBank/DDBJ whole genome shotgun (WGS) entry which is preliminary data.</text>
</comment>
<dbReference type="GO" id="GO:0008757">
    <property type="term" value="F:S-adenosylmethionine-dependent methyltransferase activity"/>
    <property type="evidence" value="ECO:0007669"/>
    <property type="project" value="InterPro"/>
</dbReference>
<evidence type="ECO:0000313" key="5">
    <source>
        <dbReference type="EMBL" id="TQL49089.1"/>
    </source>
</evidence>
<evidence type="ECO:0000259" key="4">
    <source>
        <dbReference type="Pfam" id="PF08241"/>
    </source>
</evidence>
<evidence type="ECO:0000256" key="2">
    <source>
        <dbReference type="ARBA" id="ARBA00022679"/>
    </source>
</evidence>
<dbReference type="PANTHER" id="PTHR43464">
    <property type="entry name" value="METHYLTRANSFERASE"/>
    <property type="match status" value="1"/>
</dbReference>
<dbReference type="OrthoDB" id="9795634at2"/>
<keyword evidence="6" id="KW-1185">Reference proteome</keyword>
<dbReference type="InterPro" id="IPR029063">
    <property type="entry name" value="SAM-dependent_MTases_sf"/>
</dbReference>
<protein>
    <submittedName>
        <fullName evidence="5">Methyltransferase family protein</fullName>
    </submittedName>
</protein>